<feature type="domain" description="Methyltransferase" evidence="4">
    <location>
        <begin position="46"/>
        <end position="138"/>
    </location>
</feature>
<evidence type="ECO:0000256" key="2">
    <source>
        <dbReference type="ARBA" id="ARBA00022679"/>
    </source>
</evidence>
<dbReference type="InterPro" id="IPR041698">
    <property type="entry name" value="Methyltransf_25"/>
</dbReference>
<keyword evidence="2" id="KW-0808">Transferase</keyword>
<evidence type="ECO:0000256" key="3">
    <source>
        <dbReference type="ARBA" id="ARBA00022691"/>
    </source>
</evidence>
<dbReference type="PANTHER" id="PTHR43464">
    <property type="entry name" value="METHYLTRANSFERASE"/>
    <property type="match status" value="1"/>
</dbReference>
<comment type="caution">
    <text evidence="5">The sequence shown here is derived from an EMBL/GenBank/DDBJ whole genome shotgun (WGS) entry which is preliminary data.</text>
</comment>
<gene>
    <name evidence="5" type="ORF">GCM10010529_12000</name>
</gene>
<keyword evidence="1 5" id="KW-0489">Methyltransferase</keyword>
<dbReference type="Pfam" id="PF13649">
    <property type="entry name" value="Methyltransf_25"/>
    <property type="match status" value="1"/>
</dbReference>
<dbReference type="GO" id="GO:0032259">
    <property type="term" value="P:methylation"/>
    <property type="evidence" value="ECO:0007669"/>
    <property type="project" value="UniProtKB-KW"/>
</dbReference>
<evidence type="ECO:0000313" key="5">
    <source>
        <dbReference type="EMBL" id="GAA3059917.1"/>
    </source>
</evidence>
<dbReference type="InterPro" id="IPR029063">
    <property type="entry name" value="SAM-dependent_MTases_sf"/>
</dbReference>
<evidence type="ECO:0000313" key="6">
    <source>
        <dbReference type="Proteomes" id="UP001500236"/>
    </source>
</evidence>
<dbReference type="EMBL" id="BAAAVT010000006">
    <property type="protein sequence ID" value="GAA3059917.1"/>
    <property type="molecule type" value="Genomic_DNA"/>
</dbReference>
<reference evidence="6" key="1">
    <citation type="journal article" date="2019" name="Int. J. Syst. Evol. Microbiol.">
        <title>The Global Catalogue of Microorganisms (GCM) 10K type strain sequencing project: providing services to taxonomists for standard genome sequencing and annotation.</title>
        <authorList>
            <consortium name="The Broad Institute Genomics Platform"/>
            <consortium name="The Broad Institute Genome Sequencing Center for Infectious Disease"/>
            <person name="Wu L."/>
            <person name="Ma J."/>
        </authorList>
    </citation>
    <scope>NUCLEOTIDE SEQUENCE [LARGE SCALE GENOMIC DNA]</scope>
    <source>
        <strain evidence="6">JCM 14309</strain>
    </source>
</reference>
<dbReference type="Gene3D" id="3.40.50.150">
    <property type="entry name" value="Vaccinia Virus protein VP39"/>
    <property type="match status" value="1"/>
</dbReference>
<dbReference type="SUPFAM" id="SSF53335">
    <property type="entry name" value="S-adenosyl-L-methionine-dependent methyltransferases"/>
    <property type="match status" value="1"/>
</dbReference>
<keyword evidence="3" id="KW-0949">S-adenosyl-L-methionine</keyword>
<protein>
    <submittedName>
        <fullName evidence="5">Class I SAM-dependent methyltransferase</fullName>
    </submittedName>
</protein>
<dbReference type="CDD" id="cd02440">
    <property type="entry name" value="AdoMet_MTases"/>
    <property type="match status" value="1"/>
</dbReference>
<name>A0ABP6LXT0_9MICC</name>
<organism evidence="5 6">
    <name type="scientific">Nesterenkonia aethiopica</name>
    <dbReference type="NCBI Taxonomy" id="269144"/>
    <lineage>
        <taxon>Bacteria</taxon>
        <taxon>Bacillati</taxon>
        <taxon>Actinomycetota</taxon>
        <taxon>Actinomycetes</taxon>
        <taxon>Micrococcales</taxon>
        <taxon>Micrococcaceae</taxon>
        <taxon>Nesterenkonia</taxon>
    </lineage>
</organism>
<dbReference type="PANTHER" id="PTHR43464:SF19">
    <property type="entry name" value="UBIQUINONE BIOSYNTHESIS O-METHYLTRANSFERASE, MITOCHONDRIAL"/>
    <property type="match status" value="1"/>
</dbReference>
<proteinExistence type="predicted"/>
<dbReference type="GO" id="GO:0008168">
    <property type="term" value="F:methyltransferase activity"/>
    <property type="evidence" value="ECO:0007669"/>
    <property type="project" value="UniProtKB-KW"/>
</dbReference>
<dbReference type="RefSeq" id="WP_344682003.1">
    <property type="nucleotide sequence ID" value="NZ_BAAAVT010000006.1"/>
</dbReference>
<accession>A0ABP6LXT0</accession>
<dbReference type="Proteomes" id="UP001500236">
    <property type="component" value="Unassembled WGS sequence"/>
</dbReference>
<evidence type="ECO:0000259" key="4">
    <source>
        <dbReference type="Pfam" id="PF13649"/>
    </source>
</evidence>
<evidence type="ECO:0000256" key="1">
    <source>
        <dbReference type="ARBA" id="ARBA00022603"/>
    </source>
</evidence>
<keyword evidence="6" id="KW-1185">Reference proteome</keyword>
<sequence length="272" mass="29673">MGETVTVEGPWTEHPEMVRVYDVENSGGWDHEFYTALIEQKDARRVTDIGCGTGVLGVELARRGLQVTGVDPSEAMIEVARTRPGGDAVTWIHGTAEQLPTAAADVAVMEGHVAQYFLPRAAWDEVLAHAHRNLADGGWLAFESRNPEALELDAWDAEHTRETQPHPDGGEFTSWVELAGVDATSADAADDGPLITHRGHTVLPDGRHLVVHETLRYRSLATLVESLGQAGFVVAEVWGDWDREELAEDSPEIIILAQKLPDPPSEEPQAAE</sequence>